<dbReference type="AlphaFoldDB" id="A0A816TQ75"/>
<dbReference type="Proteomes" id="UP001295469">
    <property type="component" value="Chromosome A05"/>
</dbReference>
<organism evidence="1">
    <name type="scientific">Brassica napus</name>
    <name type="common">Rape</name>
    <dbReference type="NCBI Taxonomy" id="3708"/>
    <lineage>
        <taxon>Eukaryota</taxon>
        <taxon>Viridiplantae</taxon>
        <taxon>Streptophyta</taxon>
        <taxon>Embryophyta</taxon>
        <taxon>Tracheophyta</taxon>
        <taxon>Spermatophyta</taxon>
        <taxon>Magnoliopsida</taxon>
        <taxon>eudicotyledons</taxon>
        <taxon>Gunneridae</taxon>
        <taxon>Pentapetalae</taxon>
        <taxon>rosids</taxon>
        <taxon>malvids</taxon>
        <taxon>Brassicales</taxon>
        <taxon>Brassicaceae</taxon>
        <taxon>Brassiceae</taxon>
        <taxon>Brassica</taxon>
    </lineage>
</organism>
<sequence>MMTKVMAEYCIIRRQGETAEQRYGDGEPTDNAARFYKWFTEVILLLLGVS</sequence>
<name>A0A816TQ75_BRANA</name>
<evidence type="ECO:0000313" key="1">
    <source>
        <dbReference type="EMBL" id="CAF2100979.1"/>
    </source>
</evidence>
<accession>A0A816TQ75</accession>
<protein>
    <submittedName>
        <fullName evidence="1">(rape) hypothetical protein</fullName>
    </submittedName>
</protein>
<reference evidence="1" key="1">
    <citation type="submission" date="2021-01" db="EMBL/GenBank/DDBJ databases">
        <authorList>
            <consortium name="Genoscope - CEA"/>
            <person name="William W."/>
        </authorList>
    </citation>
    <scope>NUCLEOTIDE SEQUENCE</scope>
</reference>
<dbReference type="EMBL" id="HG994359">
    <property type="protein sequence ID" value="CAF2100979.1"/>
    <property type="molecule type" value="Genomic_DNA"/>
</dbReference>
<gene>
    <name evidence="1" type="ORF">DARMORV10_A05P32700.1</name>
</gene>
<proteinExistence type="predicted"/>